<dbReference type="RefSeq" id="WP_146373198.1">
    <property type="nucleotide sequence ID" value="NZ_SJPP01000002.1"/>
</dbReference>
<dbReference type="Proteomes" id="UP000320735">
    <property type="component" value="Unassembled WGS sequence"/>
</dbReference>
<accession>A0A5C6BBR6</accession>
<reference evidence="4 5" key="1">
    <citation type="submission" date="2019-02" db="EMBL/GenBank/DDBJ databases">
        <title>Deep-cultivation of Planctomycetes and their phenomic and genomic characterization uncovers novel biology.</title>
        <authorList>
            <person name="Wiegand S."/>
            <person name="Jogler M."/>
            <person name="Boedeker C."/>
            <person name="Pinto D."/>
            <person name="Vollmers J."/>
            <person name="Rivas-Marin E."/>
            <person name="Kohn T."/>
            <person name="Peeters S.H."/>
            <person name="Heuer A."/>
            <person name="Rast P."/>
            <person name="Oberbeckmann S."/>
            <person name="Bunk B."/>
            <person name="Jeske O."/>
            <person name="Meyerdierks A."/>
            <person name="Storesund J.E."/>
            <person name="Kallscheuer N."/>
            <person name="Luecker S."/>
            <person name="Lage O.M."/>
            <person name="Pohl T."/>
            <person name="Merkel B.J."/>
            <person name="Hornburger P."/>
            <person name="Mueller R.-W."/>
            <person name="Bruemmer F."/>
            <person name="Labrenz M."/>
            <person name="Spormann A.M."/>
            <person name="Op Den Camp H."/>
            <person name="Overmann J."/>
            <person name="Amann R."/>
            <person name="Jetten M.S.M."/>
            <person name="Mascher T."/>
            <person name="Medema M.H."/>
            <person name="Devos D.P."/>
            <person name="Kaster A.-K."/>
            <person name="Ovreas L."/>
            <person name="Rohde M."/>
            <person name="Galperin M.Y."/>
            <person name="Jogler C."/>
        </authorList>
    </citation>
    <scope>NUCLEOTIDE SEQUENCE [LARGE SCALE GENOMIC DNA]</scope>
    <source>
        <strain evidence="4 5">CA54</strain>
    </source>
</reference>
<dbReference type="Gene3D" id="3.80.10.10">
    <property type="entry name" value="Ribonuclease Inhibitor"/>
    <property type="match status" value="1"/>
</dbReference>
<keyword evidence="3" id="KW-0472">Membrane</keyword>
<name>A0A5C6BBR6_9PLAN</name>
<keyword evidence="1" id="KW-0433">Leucine-rich repeat</keyword>
<dbReference type="EMBL" id="SJPP01000002">
    <property type="protein sequence ID" value="TWU09513.1"/>
    <property type="molecule type" value="Genomic_DNA"/>
</dbReference>
<dbReference type="OrthoDB" id="272105at2"/>
<keyword evidence="5" id="KW-1185">Reference proteome</keyword>
<dbReference type="Pfam" id="PF12799">
    <property type="entry name" value="LRR_4"/>
    <property type="match status" value="1"/>
</dbReference>
<proteinExistence type="predicted"/>
<dbReference type="PANTHER" id="PTHR18849:SF0">
    <property type="entry name" value="CILIA- AND FLAGELLA-ASSOCIATED PROTEIN 410-RELATED"/>
    <property type="match status" value="1"/>
</dbReference>
<dbReference type="SUPFAM" id="SSF52047">
    <property type="entry name" value="RNI-like"/>
    <property type="match status" value="1"/>
</dbReference>
<keyword evidence="3" id="KW-0812">Transmembrane</keyword>
<dbReference type="InterPro" id="IPR032675">
    <property type="entry name" value="LRR_dom_sf"/>
</dbReference>
<protein>
    <submittedName>
        <fullName evidence="4">Leucine Rich repeats (2 copies)</fullName>
    </submittedName>
</protein>
<sequence>MTDSVPKTRLPRTWTIVLLGVVLLVGGGALMVWLPYHRNQTAIAEVERLGGYTESVIVRPAWIPNVVDDEDLWLFERVIVVDLTASQVSYVGLEHLRGLTNLEELWMDRTQVTDVGLEYVRRLNNLRTLSLIDTQVSDAGLEHISQLISLRTLTLDNTQISDAGLEHLLQLTNLKVLWLDGTQVTDAGTEKLRKALPDCLFNWTLPSE</sequence>
<feature type="transmembrane region" description="Helical" evidence="3">
    <location>
        <begin position="12"/>
        <end position="34"/>
    </location>
</feature>
<keyword evidence="3" id="KW-1133">Transmembrane helix</keyword>
<organism evidence="4 5">
    <name type="scientific">Symmachiella macrocystis</name>
    <dbReference type="NCBI Taxonomy" id="2527985"/>
    <lineage>
        <taxon>Bacteria</taxon>
        <taxon>Pseudomonadati</taxon>
        <taxon>Planctomycetota</taxon>
        <taxon>Planctomycetia</taxon>
        <taxon>Planctomycetales</taxon>
        <taxon>Planctomycetaceae</taxon>
        <taxon>Symmachiella</taxon>
    </lineage>
</organism>
<gene>
    <name evidence="4" type="ORF">CA54_47550</name>
</gene>
<dbReference type="AlphaFoldDB" id="A0A5C6BBR6"/>
<dbReference type="PANTHER" id="PTHR18849">
    <property type="entry name" value="LEUCINE RICH REPEAT PROTEIN"/>
    <property type="match status" value="1"/>
</dbReference>
<evidence type="ECO:0000256" key="3">
    <source>
        <dbReference type="SAM" id="Phobius"/>
    </source>
</evidence>
<comment type="caution">
    <text evidence="4">The sequence shown here is derived from an EMBL/GenBank/DDBJ whole genome shotgun (WGS) entry which is preliminary data.</text>
</comment>
<evidence type="ECO:0000256" key="2">
    <source>
        <dbReference type="ARBA" id="ARBA00022737"/>
    </source>
</evidence>
<keyword evidence="2" id="KW-0677">Repeat</keyword>
<evidence type="ECO:0000313" key="4">
    <source>
        <dbReference type="EMBL" id="TWU09513.1"/>
    </source>
</evidence>
<evidence type="ECO:0000313" key="5">
    <source>
        <dbReference type="Proteomes" id="UP000320735"/>
    </source>
</evidence>
<dbReference type="InterPro" id="IPR025875">
    <property type="entry name" value="Leu-rich_rpt_4"/>
</dbReference>
<evidence type="ECO:0000256" key="1">
    <source>
        <dbReference type="ARBA" id="ARBA00022614"/>
    </source>
</evidence>